<dbReference type="RefSeq" id="WP_211290880.1">
    <property type="nucleotide sequence ID" value="NZ_PTJD01000003.1"/>
</dbReference>
<feature type="domain" description="GH16" evidence="1">
    <location>
        <begin position="60"/>
        <end position="267"/>
    </location>
</feature>
<evidence type="ECO:0000259" key="1">
    <source>
        <dbReference type="PROSITE" id="PS51762"/>
    </source>
</evidence>
<proteinExistence type="predicted"/>
<evidence type="ECO:0000313" key="3">
    <source>
        <dbReference type="Proteomes" id="UP000239485"/>
    </source>
</evidence>
<sequence length="268" mass="30433">MVVGTAAVGAVRFELEREDLFEGAELDSSLWIPHYLPQWSSREASRARYVLGDGTLRLCIEEDQQPWCPEFDGQLRVSNLQTGVLAGPLGSREGQHRFNPDVVVREAQAPRLLYTPHYGRFELRAKALADPRCMVALWMIGVEDVSEHSAEICVMEVFGRDVEPHRARVGMGVHPFGDPRISDEFEAVPLDLDAREFHTYAVDWLPGRVEFAVDGRPVKVVHQAPDYPMQFMLDVFEFRDQPAGDEPHPYPKEFVVDSFRGYRPVGVR</sequence>
<dbReference type="InterPro" id="IPR000757">
    <property type="entry name" value="Beta-glucanase-like"/>
</dbReference>
<dbReference type="GO" id="GO:0004553">
    <property type="term" value="F:hydrolase activity, hydrolyzing O-glycosyl compounds"/>
    <property type="evidence" value="ECO:0007669"/>
    <property type="project" value="InterPro"/>
</dbReference>
<protein>
    <submittedName>
        <fullName evidence="2">Glycosyl hydrolase family 16</fullName>
    </submittedName>
</protein>
<keyword evidence="2" id="KW-0378">Hydrolase</keyword>
<name>A0A2S6ITX0_9ACTN</name>
<dbReference type="Proteomes" id="UP000239485">
    <property type="component" value="Unassembled WGS sequence"/>
</dbReference>
<dbReference type="AlphaFoldDB" id="A0A2S6ITX0"/>
<dbReference type="EMBL" id="PTJD01000003">
    <property type="protein sequence ID" value="PPK97506.1"/>
    <property type="molecule type" value="Genomic_DNA"/>
</dbReference>
<keyword evidence="3" id="KW-1185">Reference proteome</keyword>
<dbReference type="PROSITE" id="PS51762">
    <property type="entry name" value="GH16_2"/>
    <property type="match status" value="1"/>
</dbReference>
<dbReference type="CDD" id="cd00413">
    <property type="entry name" value="Glyco_hydrolase_16"/>
    <property type="match status" value="1"/>
</dbReference>
<reference evidence="2 3" key="1">
    <citation type="submission" date="2018-02" db="EMBL/GenBank/DDBJ databases">
        <title>Genomic Encyclopedia of Archaeal and Bacterial Type Strains, Phase II (KMG-II): from individual species to whole genera.</title>
        <authorList>
            <person name="Goeker M."/>
        </authorList>
    </citation>
    <scope>NUCLEOTIDE SEQUENCE [LARGE SCALE GENOMIC DNA]</scope>
    <source>
        <strain evidence="2 3">DSM 22857</strain>
    </source>
</reference>
<comment type="caution">
    <text evidence="2">The sequence shown here is derived from an EMBL/GenBank/DDBJ whole genome shotgun (WGS) entry which is preliminary data.</text>
</comment>
<organism evidence="2 3">
    <name type="scientific">Kineococcus xinjiangensis</name>
    <dbReference type="NCBI Taxonomy" id="512762"/>
    <lineage>
        <taxon>Bacteria</taxon>
        <taxon>Bacillati</taxon>
        <taxon>Actinomycetota</taxon>
        <taxon>Actinomycetes</taxon>
        <taxon>Kineosporiales</taxon>
        <taxon>Kineosporiaceae</taxon>
        <taxon>Kineococcus</taxon>
    </lineage>
</organism>
<evidence type="ECO:0000313" key="2">
    <source>
        <dbReference type="EMBL" id="PPK97506.1"/>
    </source>
</evidence>
<dbReference type="Gene3D" id="2.60.120.200">
    <property type="match status" value="1"/>
</dbReference>
<dbReference type="SUPFAM" id="SSF49899">
    <property type="entry name" value="Concanavalin A-like lectins/glucanases"/>
    <property type="match status" value="1"/>
</dbReference>
<dbReference type="InterPro" id="IPR013320">
    <property type="entry name" value="ConA-like_dom_sf"/>
</dbReference>
<dbReference type="Pfam" id="PF00722">
    <property type="entry name" value="Glyco_hydro_16"/>
    <property type="match status" value="1"/>
</dbReference>
<gene>
    <name evidence="2" type="ORF">CLV92_10336</name>
</gene>
<accession>A0A2S6ITX0</accession>
<dbReference type="GO" id="GO:0005975">
    <property type="term" value="P:carbohydrate metabolic process"/>
    <property type="evidence" value="ECO:0007669"/>
    <property type="project" value="InterPro"/>
</dbReference>